<evidence type="ECO:0000313" key="3">
    <source>
        <dbReference type="EMBL" id="JAQ00204.1"/>
    </source>
</evidence>
<dbReference type="InterPro" id="IPR013087">
    <property type="entry name" value="Znf_C2H2_type"/>
</dbReference>
<feature type="compositionally biased region" description="Low complexity" evidence="1">
    <location>
        <begin position="684"/>
        <end position="694"/>
    </location>
</feature>
<accession>A0A146KUN6</accession>
<gene>
    <name evidence="3" type="ORF">g.26889</name>
</gene>
<evidence type="ECO:0000256" key="1">
    <source>
        <dbReference type="SAM" id="MobiDB-lite"/>
    </source>
</evidence>
<reference evidence="3" key="1">
    <citation type="journal article" date="2016" name="Gigascience">
        <title>De novo construction of an expanded transcriptome assembly for the western tarnished plant bug, Lygus hesperus.</title>
        <authorList>
            <person name="Tassone E.E."/>
            <person name="Geib S.M."/>
            <person name="Hall B."/>
            <person name="Fabrick J.A."/>
            <person name="Brent C.S."/>
            <person name="Hull J.J."/>
        </authorList>
    </citation>
    <scope>NUCLEOTIDE SEQUENCE</scope>
</reference>
<evidence type="ECO:0000259" key="2">
    <source>
        <dbReference type="PROSITE" id="PS00028"/>
    </source>
</evidence>
<protein>
    <recommendedName>
        <fullName evidence="2">C2H2-type domain-containing protein</fullName>
    </recommendedName>
</protein>
<proteinExistence type="predicted"/>
<organism evidence="3">
    <name type="scientific">Lygus hesperus</name>
    <name type="common">Western plant bug</name>
    <dbReference type="NCBI Taxonomy" id="30085"/>
    <lineage>
        <taxon>Eukaryota</taxon>
        <taxon>Metazoa</taxon>
        <taxon>Ecdysozoa</taxon>
        <taxon>Arthropoda</taxon>
        <taxon>Hexapoda</taxon>
        <taxon>Insecta</taxon>
        <taxon>Pterygota</taxon>
        <taxon>Neoptera</taxon>
        <taxon>Paraneoptera</taxon>
        <taxon>Hemiptera</taxon>
        <taxon>Heteroptera</taxon>
        <taxon>Panheteroptera</taxon>
        <taxon>Cimicomorpha</taxon>
        <taxon>Miridae</taxon>
        <taxon>Mirini</taxon>
        <taxon>Lygus</taxon>
    </lineage>
</organism>
<feature type="compositionally biased region" description="Basic and acidic residues" evidence="1">
    <location>
        <begin position="635"/>
        <end position="651"/>
    </location>
</feature>
<feature type="compositionally biased region" description="Polar residues" evidence="1">
    <location>
        <begin position="1092"/>
        <end position="1101"/>
    </location>
</feature>
<feature type="region of interest" description="Disordered" evidence="1">
    <location>
        <begin position="1081"/>
        <end position="1107"/>
    </location>
</feature>
<feature type="region of interest" description="Disordered" evidence="1">
    <location>
        <begin position="192"/>
        <end position="222"/>
    </location>
</feature>
<dbReference type="EMBL" id="GDHC01018425">
    <property type="protein sequence ID" value="JAQ00204.1"/>
    <property type="molecule type" value="Transcribed_RNA"/>
</dbReference>
<feature type="domain" description="C2H2-type" evidence="2">
    <location>
        <begin position="1128"/>
        <end position="1150"/>
    </location>
</feature>
<sequence>MAKAHQDQVNWPYAPPNFYPQPRSYNIPYPQGRVCQESCCRRSRGPLPYPPPLPPLPPSLPCRSSQENAYARPPPAQVRGFIPVNPYMQQHGGHPQHPQAGVHRPIPQGRYDYNDFYRYGSGTNNNINNNHQGFHPTHPGVLKQNTNSYSVPNPPHVPEQYPACSHYTPAEQESALPSLDVRQFLATWQDKDEEVFESEQQKSKVQFQEPPSNPDVFKPLDCTKRNEPSIPLYGYNHSQMNNHPAYYNKPMQAVPNHQPVNENAFKNPSYISANTYHPMPVENNCNFNTTQVNMSPHTIVENDPQHVGYERRIEKIFNPHGCKTLPSVPPNDQSHCAVEKGPNIDIKAPMSEKNQYHLSASLECEDLFDDINRKREERQRNIVHPLCYQENYSQSMNGNIRSKPEIPHVSVKPNTTTHLNYPVDNFGGHIVNMDSEMDLKKSKSLPLKKWVQKRKKSEDEFFPSFNIGDSTLDFASRETVIERSHIPPPCDPNIPINANENSACSTNIPEVIPHVPNPDTIHNELSVPNFTNGISTSEKASNNCVYASVSNLQEAEPQVANLSNVGSCPIVADEPPTKTPTTNAQPLTISSDDIDISLVTSCDLAVDEEQHKNHSPIIPNYLLLEGKSGSTVEQSNEKQVEDKSEKDHDDDNGAVVNSNSLPTEILEDVTIDNESTEKQEKPVSSSSSSSPSSSNALKTIAYMYDDENNVSENSLDASQIDSITKLTILNSKQKGGALAKTASVRLNRVLALWRYRNRLFPKSMDKKRTPLIVNKSKYKMISKTRCWREFSKFCCIKKKKTNGHPRAIIKKTVDHVVKKQESEVVNVVLSSLVDGVCQIGEISSQVEDHDEVCAVKSPELCLSIDGDHCNSSNKFEGKSSVVCWELASSDEKVTSTVGSDTAEEEGTNLVISEEYIGYAEGTMVDGSDDRVLHGILNWPHHEEEITSINEKESIKVSLPWVKIFKPHSNLPDGEKTLEIGPARIELRYSPAPIEYQPGHFKTSRNSVEKKSSIFSVKKVLLKHNTGPPTERLPKMVIKKTGCEEYKSYIKDAKLRVISIKNSNKDGQAEVIIEADGPLIGTVSDEENHVPENGSSSQGTSPTHKDSEVLADPEITDPTSETANELHHCLLCQESFTSLDKLHNHENSLSHRHIDIIQRNVLHKLQKTFKGAELPEFQPLSATEIEYLNWRPNFSGYSHFYHNVPL</sequence>
<dbReference type="AlphaFoldDB" id="A0A146KUN6"/>
<feature type="region of interest" description="Disordered" evidence="1">
    <location>
        <begin position="628"/>
        <end position="694"/>
    </location>
</feature>
<name>A0A146KUN6_LYGHE</name>
<dbReference type="PROSITE" id="PS00028">
    <property type="entry name" value="ZINC_FINGER_C2H2_1"/>
    <property type="match status" value="1"/>
</dbReference>